<evidence type="ECO:0000313" key="2">
    <source>
        <dbReference type="Proteomes" id="UP000291084"/>
    </source>
</evidence>
<keyword evidence="2" id="KW-1185">Reference proteome</keyword>
<name>A0A0S3RLW3_PHAAN</name>
<protein>
    <submittedName>
        <fullName evidence="1">Uncharacterized protein</fullName>
    </submittedName>
</protein>
<dbReference type="PANTHER" id="PTHR33223:SF8">
    <property type="entry name" value="OS04G0172440 PROTEIN"/>
    <property type="match status" value="1"/>
</dbReference>
<dbReference type="AlphaFoldDB" id="A0A0S3RLW3"/>
<dbReference type="Proteomes" id="UP000291084">
    <property type="component" value="Chromosome 3"/>
</dbReference>
<sequence length="146" mass="16169">MVSTRMNEANVVEGTRVTTMPHMIANHDSTARAALQTAVHGVISGVDGAKGRLEILEERLSVIEGVKNYGFGNVARLSLAPGVKILHKFKAPEFEKYKGSTCPKSHLTMYCRKMAVYAYDDQLLIHVFQDSLARVALNWNTHLEPS</sequence>
<evidence type="ECO:0000313" key="1">
    <source>
        <dbReference type="EMBL" id="BAT81594.1"/>
    </source>
</evidence>
<gene>
    <name evidence="1" type="primary">Vigan.03G135200</name>
    <name evidence="1" type="ORF">VIGAN_03135200</name>
</gene>
<proteinExistence type="predicted"/>
<dbReference type="EMBL" id="AP015036">
    <property type="protein sequence ID" value="BAT81594.1"/>
    <property type="molecule type" value="Genomic_DNA"/>
</dbReference>
<accession>A0A0S3RLW3</accession>
<dbReference type="OrthoDB" id="1432691at2759"/>
<reference evidence="1 2" key="1">
    <citation type="journal article" date="2015" name="Sci. Rep.">
        <title>The power of single molecule real-time sequencing technology in the de novo assembly of a eukaryotic genome.</title>
        <authorList>
            <person name="Sakai H."/>
            <person name="Naito K."/>
            <person name="Ogiso-Tanaka E."/>
            <person name="Takahashi Y."/>
            <person name="Iseki K."/>
            <person name="Muto C."/>
            <person name="Satou K."/>
            <person name="Teruya K."/>
            <person name="Shiroma A."/>
            <person name="Shimoji M."/>
            <person name="Hirano T."/>
            <person name="Itoh T."/>
            <person name="Kaga A."/>
            <person name="Tomooka N."/>
        </authorList>
    </citation>
    <scope>NUCLEOTIDE SEQUENCE [LARGE SCALE GENOMIC DNA]</scope>
    <source>
        <strain evidence="2">cv. Shumari</strain>
    </source>
</reference>
<dbReference type="PANTHER" id="PTHR33223">
    <property type="entry name" value="CCHC-TYPE DOMAIN-CONTAINING PROTEIN"/>
    <property type="match status" value="1"/>
</dbReference>
<organism evidence="1 2">
    <name type="scientific">Vigna angularis var. angularis</name>
    <dbReference type="NCBI Taxonomy" id="157739"/>
    <lineage>
        <taxon>Eukaryota</taxon>
        <taxon>Viridiplantae</taxon>
        <taxon>Streptophyta</taxon>
        <taxon>Embryophyta</taxon>
        <taxon>Tracheophyta</taxon>
        <taxon>Spermatophyta</taxon>
        <taxon>Magnoliopsida</taxon>
        <taxon>eudicotyledons</taxon>
        <taxon>Gunneridae</taxon>
        <taxon>Pentapetalae</taxon>
        <taxon>rosids</taxon>
        <taxon>fabids</taxon>
        <taxon>Fabales</taxon>
        <taxon>Fabaceae</taxon>
        <taxon>Papilionoideae</taxon>
        <taxon>50 kb inversion clade</taxon>
        <taxon>NPAAA clade</taxon>
        <taxon>indigoferoid/millettioid clade</taxon>
        <taxon>Phaseoleae</taxon>
        <taxon>Vigna</taxon>
    </lineage>
</organism>